<proteinExistence type="predicted"/>
<protein>
    <recommendedName>
        <fullName evidence="2">Flagellar protein FlgJ N-terminal domain-containing protein</fullName>
    </recommendedName>
</protein>
<reference evidence="1" key="1">
    <citation type="submission" date="2018-05" db="EMBL/GenBank/DDBJ databases">
        <authorList>
            <person name="Lanie J.A."/>
            <person name="Ng W.-L."/>
            <person name="Kazmierczak K.M."/>
            <person name="Andrzejewski T.M."/>
            <person name="Davidsen T.M."/>
            <person name="Wayne K.J."/>
            <person name="Tettelin H."/>
            <person name="Glass J.I."/>
            <person name="Rusch D."/>
            <person name="Podicherti R."/>
            <person name="Tsui H.-C.T."/>
            <person name="Winkler M.E."/>
        </authorList>
    </citation>
    <scope>NUCLEOTIDE SEQUENCE</scope>
</reference>
<accession>A0A382ECA2</accession>
<organism evidence="1">
    <name type="scientific">marine metagenome</name>
    <dbReference type="NCBI Taxonomy" id="408172"/>
    <lineage>
        <taxon>unclassified sequences</taxon>
        <taxon>metagenomes</taxon>
        <taxon>ecological metagenomes</taxon>
    </lineage>
</organism>
<sequence>MIQSSTAAAIGIGQADKMDLARVASNTKLSESEKLLVAARHFEALLARQILTDAYKPILGDGMGMRGVSSEIYRDMIVNQLGDAIGKSGAFGIASAMHSQLVTEQVVKSADKEK</sequence>
<dbReference type="AlphaFoldDB" id="A0A382ECA2"/>
<evidence type="ECO:0008006" key="2">
    <source>
        <dbReference type="Google" id="ProtNLM"/>
    </source>
</evidence>
<dbReference type="EMBL" id="UINC01043530">
    <property type="protein sequence ID" value="SVB47694.1"/>
    <property type="molecule type" value="Genomic_DNA"/>
</dbReference>
<name>A0A382ECA2_9ZZZZ</name>
<gene>
    <name evidence="1" type="ORF">METZ01_LOCUS200548</name>
</gene>
<evidence type="ECO:0000313" key="1">
    <source>
        <dbReference type="EMBL" id="SVB47694.1"/>
    </source>
</evidence>